<evidence type="ECO:0000256" key="1">
    <source>
        <dbReference type="SAM" id="MobiDB-lite"/>
    </source>
</evidence>
<gene>
    <name evidence="3" type="ORF">Rrhod_1444</name>
</gene>
<accession>R7WPF0</accession>
<dbReference type="PATRIC" id="fig|1273125.3.peg.1396"/>
<protein>
    <submittedName>
        <fullName evidence="3">Uncharacterized protein</fullName>
    </submittedName>
</protein>
<reference evidence="3 4" key="1">
    <citation type="journal article" date="2013" name="Genome Announc.">
        <title>Draft Genome Sequence of Rhodococcus rhodnii Strain LMG5362, a Symbiont of Rhodnius prolixus (Hemiptera, Reduviidae, Triatominae), the Principle Vector of Trypanosoma cruzi.</title>
        <authorList>
            <person name="Pachebat J.A."/>
            <person name="van Keulen G."/>
            <person name="Whitten M.M."/>
            <person name="Girdwood S."/>
            <person name="Del Sol R."/>
            <person name="Dyson P.J."/>
            <person name="Facey P.D."/>
        </authorList>
    </citation>
    <scope>NUCLEOTIDE SEQUENCE [LARGE SCALE GENOMIC DNA]</scope>
    <source>
        <strain evidence="3 4">LMG 5362</strain>
    </source>
</reference>
<keyword evidence="2" id="KW-0812">Transmembrane</keyword>
<feature type="region of interest" description="Disordered" evidence="1">
    <location>
        <begin position="1"/>
        <end position="63"/>
    </location>
</feature>
<keyword evidence="2" id="KW-1133">Transmembrane helix</keyword>
<evidence type="ECO:0000313" key="4">
    <source>
        <dbReference type="Proteomes" id="UP000013525"/>
    </source>
</evidence>
<keyword evidence="2" id="KW-0472">Membrane</keyword>
<dbReference type="AlphaFoldDB" id="R7WPF0"/>
<feature type="transmembrane region" description="Helical" evidence="2">
    <location>
        <begin position="70"/>
        <end position="93"/>
    </location>
</feature>
<proteinExistence type="predicted"/>
<sequence length="213" mass="21060">MPEQAPGSRSTMTSPYERPDERGRYEPYADGPPPGPQGYPGYGAGPPPGRYPPQQYGSGRPPGGGDPWKWVAVVLAAVVAIGALAAVIGLWLVPALRDDTTAASGTTAAPPASAPAVAPPPAAPVPAAPGLPAGASTCSSSSAALGSSAVGSSVTSCEFAEAVRAAYASQPVRGQSVTVSATSPVTGTTYPMACSGSTLVRCTGGDNAVVYVY</sequence>
<evidence type="ECO:0000313" key="3">
    <source>
        <dbReference type="EMBL" id="EOM77196.1"/>
    </source>
</evidence>
<feature type="compositionally biased region" description="Low complexity" evidence="1">
    <location>
        <begin position="102"/>
        <end position="116"/>
    </location>
</feature>
<dbReference type="Proteomes" id="UP000013525">
    <property type="component" value="Unassembled WGS sequence"/>
</dbReference>
<feature type="region of interest" description="Disordered" evidence="1">
    <location>
        <begin position="102"/>
        <end position="121"/>
    </location>
</feature>
<dbReference type="EMBL" id="APMY01000051">
    <property type="protein sequence ID" value="EOM77196.1"/>
    <property type="molecule type" value="Genomic_DNA"/>
</dbReference>
<comment type="caution">
    <text evidence="3">The sequence shown here is derived from an EMBL/GenBank/DDBJ whole genome shotgun (WGS) entry which is preliminary data.</text>
</comment>
<feature type="compositionally biased region" description="Basic and acidic residues" evidence="1">
    <location>
        <begin position="17"/>
        <end position="27"/>
    </location>
</feature>
<keyword evidence="4" id="KW-1185">Reference proteome</keyword>
<dbReference type="eggNOG" id="COG0515">
    <property type="taxonomic scope" value="Bacteria"/>
</dbReference>
<evidence type="ECO:0000256" key="2">
    <source>
        <dbReference type="SAM" id="Phobius"/>
    </source>
</evidence>
<organism evidence="3 4">
    <name type="scientific">Rhodococcus rhodnii LMG 5362</name>
    <dbReference type="NCBI Taxonomy" id="1273125"/>
    <lineage>
        <taxon>Bacteria</taxon>
        <taxon>Bacillati</taxon>
        <taxon>Actinomycetota</taxon>
        <taxon>Actinomycetes</taxon>
        <taxon>Mycobacteriales</taxon>
        <taxon>Nocardiaceae</taxon>
        <taxon>Rhodococcus</taxon>
    </lineage>
</organism>
<name>R7WPF0_9NOCA</name>